<evidence type="ECO:0000313" key="1">
    <source>
        <dbReference type="EMBL" id="KAL0190492.1"/>
    </source>
</evidence>
<feature type="non-terminal residue" evidence="1">
    <location>
        <position position="63"/>
    </location>
</feature>
<proteinExistence type="predicted"/>
<protein>
    <submittedName>
        <fullName evidence="1">Uncharacterized protein</fullName>
    </submittedName>
</protein>
<dbReference type="AlphaFoldDB" id="A0ABD0QW88"/>
<dbReference type="Proteomes" id="UP001529510">
    <property type="component" value="Unassembled WGS sequence"/>
</dbReference>
<keyword evidence="2" id="KW-1185">Reference proteome</keyword>
<dbReference type="EMBL" id="JAMKFB020000006">
    <property type="protein sequence ID" value="KAL0190492.1"/>
    <property type="molecule type" value="Genomic_DNA"/>
</dbReference>
<organism evidence="1 2">
    <name type="scientific">Cirrhinus mrigala</name>
    <name type="common">Mrigala</name>
    <dbReference type="NCBI Taxonomy" id="683832"/>
    <lineage>
        <taxon>Eukaryota</taxon>
        <taxon>Metazoa</taxon>
        <taxon>Chordata</taxon>
        <taxon>Craniata</taxon>
        <taxon>Vertebrata</taxon>
        <taxon>Euteleostomi</taxon>
        <taxon>Actinopterygii</taxon>
        <taxon>Neopterygii</taxon>
        <taxon>Teleostei</taxon>
        <taxon>Ostariophysi</taxon>
        <taxon>Cypriniformes</taxon>
        <taxon>Cyprinidae</taxon>
        <taxon>Labeoninae</taxon>
        <taxon>Labeonini</taxon>
        <taxon>Cirrhinus</taxon>
    </lineage>
</organism>
<feature type="non-terminal residue" evidence="1">
    <location>
        <position position="1"/>
    </location>
</feature>
<reference evidence="1 2" key="1">
    <citation type="submission" date="2024-05" db="EMBL/GenBank/DDBJ databases">
        <title>Genome sequencing and assembly of Indian major carp, Cirrhinus mrigala (Hamilton, 1822).</title>
        <authorList>
            <person name="Mohindra V."/>
            <person name="Chowdhury L.M."/>
            <person name="Lal K."/>
            <person name="Jena J.K."/>
        </authorList>
    </citation>
    <scope>NUCLEOTIDE SEQUENCE [LARGE SCALE GENOMIC DNA]</scope>
    <source>
        <strain evidence="1">CM1030</strain>
        <tissue evidence="1">Blood</tissue>
    </source>
</reference>
<evidence type="ECO:0000313" key="2">
    <source>
        <dbReference type="Proteomes" id="UP001529510"/>
    </source>
</evidence>
<accession>A0ABD0QW88</accession>
<sequence>FHGDEAFARHFGVASDTLRRSLLGCREEARDTAEAILSLAHHVPMGTDSCGPLCGCHGNSPRA</sequence>
<comment type="caution">
    <text evidence="1">The sequence shown here is derived from an EMBL/GenBank/DDBJ whole genome shotgun (WGS) entry which is preliminary data.</text>
</comment>
<name>A0ABD0QW88_CIRMR</name>
<gene>
    <name evidence="1" type="ORF">M9458_013190</name>
</gene>